<evidence type="ECO:0000256" key="1">
    <source>
        <dbReference type="SAM" id="Phobius"/>
    </source>
</evidence>
<keyword evidence="1" id="KW-0812">Transmembrane</keyword>
<reference evidence="3" key="1">
    <citation type="journal article" date="2014" name="Int. J. Syst. Evol. Microbiol.">
        <title>Complete genome sequence of Corynebacterium casei LMG S-19264T (=DSM 44701T), isolated from a smear-ripened cheese.</title>
        <authorList>
            <consortium name="US DOE Joint Genome Institute (JGI-PGF)"/>
            <person name="Walter F."/>
            <person name="Albersmeier A."/>
            <person name="Kalinowski J."/>
            <person name="Ruckert C."/>
        </authorList>
    </citation>
    <scope>NUCLEOTIDE SEQUENCE</scope>
    <source>
        <strain evidence="3">JCM 3172</strain>
    </source>
</reference>
<evidence type="ECO:0000259" key="2">
    <source>
        <dbReference type="SMART" id="SM00244"/>
    </source>
</evidence>
<proteinExistence type="predicted"/>
<gene>
    <name evidence="3" type="ORF">GCM10014713_35280</name>
</gene>
<dbReference type="Gene3D" id="3.30.479.30">
    <property type="entry name" value="Band 7 domain"/>
    <property type="match status" value="1"/>
</dbReference>
<dbReference type="InterPro" id="IPR000163">
    <property type="entry name" value="Prohibitin"/>
</dbReference>
<dbReference type="SMART" id="SM00244">
    <property type="entry name" value="PHB"/>
    <property type="match status" value="1"/>
</dbReference>
<dbReference type="PANTHER" id="PTHR42911">
    <property type="entry name" value="MODULATOR OF FTSH PROTEASE HFLC"/>
    <property type="match status" value="1"/>
</dbReference>
<accession>A0A918H755</accession>
<dbReference type="Pfam" id="PF01145">
    <property type="entry name" value="Band_7"/>
    <property type="match status" value="1"/>
</dbReference>
<dbReference type="PANTHER" id="PTHR42911:SF2">
    <property type="entry name" value="PROHIBITIN FAMILY PROTEIN"/>
    <property type="match status" value="1"/>
</dbReference>
<dbReference type="EMBL" id="BMQQ01000012">
    <property type="protein sequence ID" value="GGT38474.1"/>
    <property type="molecule type" value="Genomic_DNA"/>
</dbReference>
<reference evidence="3" key="2">
    <citation type="submission" date="2020-09" db="EMBL/GenBank/DDBJ databases">
        <authorList>
            <person name="Sun Q."/>
            <person name="Ohkuma M."/>
        </authorList>
    </citation>
    <scope>NUCLEOTIDE SEQUENCE</scope>
    <source>
        <strain evidence="3">JCM 3172</strain>
    </source>
</reference>
<keyword evidence="1" id="KW-0472">Membrane</keyword>
<dbReference type="Proteomes" id="UP000619486">
    <property type="component" value="Unassembled WGS sequence"/>
</dbReference>
<dbReference type="SUPFAM" id="SSF117892">
    <property type="entry name" value="Band 7/SPFH domain"/>
    <property type="match status" value="1"/>
</dbReference>
<feature type="transmembrane region" description="Helical" evidence="1">
    <location>
        <begin position="48"/>
        <end position="70"/>
    </location>
</feature>
<protein>
    <recommendedName>
        <fullName evidence="2">Band 7 domain-containing protein</fullName>
    </recommendedName>
</protein>
<evidence type="ECO:0000313" key="4">
    <source>
        <dbReference type="Proteomes" id="UP000619486"/>
    </source>
</evidence>
<feature type="domain" description="Band 7" evidence="2">
    <location>
        <begin position="62"/>
        <end position="228"/>
    </location>
</feature>
<dbReference type="CDD" id="cd03401">
    <property type="entry name" value="SPFH_prohibitin"/>
    <property type="match status" value="1"/>
</dbReference>
<sequence>MLYAPLTSGRRSWGELHVFVLSIVLIVAAVVLYVVARTGDRRGLKLGAVGALIAAVFAGLGSTLTVISAYEVGVPVAFGKVGSPMTSGMHLTSPFTTITTFSTRPVDLNLSDKDVVEVRSSQGGVMYAEVTVKWAVTPSKAVELYKLAGSEGAIQQRLVFPDSREIIRNVFARHTSEEGYASAREKINTEIGALIKERLKPRGIDVTTVNLRNVKPSDALQTQIDRKIQQQQATERATEAARTAKAESDRRKIEAEGIARANKILNDSLTDKILLNQCIDAFKDASARNPVYAVPCGGGSGTPLIVDGTKK</sequence>
<dbReference type="GO" id="GO:0016020">
    <property type="term" value="C:membrane"/>
    <property type="evidence" value="ECO:0007669"/>
    <property type="project" value="InterPro"/>
</dbReference>
<evidence type="ECO:0000313" key="3">
    <source>
        <dbReference type="EMBL" id="GGT38474.1"/>
    </source>
</evidence>
<name>A0A918H755_9ACTN</name>
<dbReference type="InterPro" id="IPR036013">
    <property type="entry name" value="Band_7/SPFH_dom_sf"/>
</dbReference>
<keyword evidence="1" id="KW-1133">Transmembrane helix</keyword>
<dbReference type="InterPro" id="IPR001107">
    <property type="entry name" value="Band_7"/>
</dbReference>
<comment type="caution">
    <text evidence="3">The sequence shown here is derived from an EMBL/GenBank/DDBJ whole genome shotgun (WGS) entry which is preliminary data.</text>
</comment>
<feature type="transmembrane region" description="Helical" evidence="1">
    <location>
        <begin position="16"/>
        <end position="36"/>
    </location>
</feature>
<organism evidence="3 4">
    <name type="scientific">Streptomyces purpureus</name>
    <dbReference type="NCBI Taxonomy" id="1951"/>
    <lineage>
        <taxon>Bacteria</taxon>
        <taxon>Bacillati</taxon>
        <taxon>Actinomycetota</taxon>
        <taxon>Actinomycetes</taxon>
        <taxon>Kitasatosporales</taxon>
        <taxon>Streptomycetaceae</taxon>
        <taxon>Streptomyces</taxon>
    </lineage>
</organism>
<dbReference type="AlphaFoldDB" id="A0A918H755"/>
<keyword evidence="4" id="KW-1185">Reference proteome</keyword>